<evidence type="ECO:0000256" key="11">
    <source>
        <dbReference type="SAM" id="Phobius"/>
    </source>
</evidence>
<accession>A0ABM1MGE3</accession>
<evidence type="ECO:0000256" key="8">
    <source>
        <dbReference type="ARBA" id="ARBA00023136"/>
    </source>
</evidence>
<evidence type="ECO:0000256" key="9">
    <source>
        <dbReference type="PROSITE-ProRule" id="PRU00282"/>
    </source>
</evidence>
<proteinExistence type="inferred from homology"/>
<evidence type="ECO:0000313" key="13">
    <source>
        <dbReference type="RefSeq" id="XP_017773643.1"/>
    </source>
</evidence>
<evidence type="ECO:0000256" key="3">
    <source>
        <dbReference type="ARBA" id="ARBA00022692"/>
    </source>
</evidence>
<dbReference type="InterPro" id="IPR023395">
    <property type="entry name" value="MCP_dom_sf"/>
</dbReference>
<dbReference type="PANTHER" id="PTHR10780:SF18">
    <property type="entry name" value="LD43650P"/>
    <property type="match status" value="1"/>
</dbReference>
<keyword evidence="8 9" id="KW-0472">Membrane</keyword>
<keyword evidence="12" id="KW-1185">Reference proteome</keyword>
<evidence type="ECO:0000256" key="6">
    <source>
        <dbReference type="ARBA" id="ARBA00022989"/>
    </source>
</evidence>
<dbReference type="SUPFAM" id="SSF103506">
    <property type="entry name" value="Mitochondrial carrier"/>
    <property type="match status" value="1"/>
</dbReference>
<evidence type="ECO:0000256" key="10">
    <source>
        <dbReference type="RuleBase" id="RU000488"/>
    </source>
</evidence>
<feature type="repeat" description="Solcar" evidence="9">
    <location>
        <begin position="9"/>
        <end position="106"/>
    </location>
</feature>
<comment type="similarity">
    <text evidence="2 10">Belongs to the mitochondrial carrier (TC 2.A.29) family.</text>
</comment>
<protein>
    <submittedName>
        <fullName evidence="13">Mitochondrial carrier homolog 2-like</fullName>
    </submittedName>
</protein>
<organism evidence="12 13">
    <name type="scientific">Nicrophorus vespilloides</name>
    <name type="common">Boreal carrion beetle</name>
    <dbReference type="NCBI Taxonomy" id="110193"/>
    <lineage>
        <taxon>Eukaryota</taxon>
        <taxon>Metazoa</taxon>
        <taxon>Ecdysozoa</taxon>
        <taxon>Arthropoda</taxon>
        <taxon>Hexapoda</taxon>
        <taxon>Insecta</taxon>
        <taxon>Pterygota</taxon>
        <taxon>Neoptera</taxon>
        <taxon>Endopterygota</taxon>
        <taxon>Coleoptera</taxon>
        <taxon>Polyphaga</taxon>
        <taxon>Staphyliniformia</taxon>
        <taxon>Silphidae</taxon>
        <taxon>Nicrophorinae</taxon>
        <taxon>Nicrophorus</taxon>
    </lineage>
</organism>
<evidence type="ECO:0000256" key="5">
    <source>
        <dbReference type="ARBA" id="ARBA00022787"/>
    </source>
</evidence>
<dbReference type="PROSITE" id="PS50920">
    <property type="entry name" value="SOLCAR"/>
    <property type="match status" value="2"/>
</dbReference>
<feature type="repeat" description="Solcar" evidence="9">
    <location>
        <begin position="124"/>
        <end position="212"/>
    </location>
</feature>
<gene>
    <name evidence="13" type="primary">LOC108560553</name>
</gene>
<sequence>MSKPKEMNKNSYYTTYATRIVLNTASHPIEYAKVLIQIGFEPIAPKPCTTFLGKPALKLPNIFDYIRHIKKVDGFVGLYRGLVPKLCGNIVCAVASEKILKNYDGDCQNEHEDNEQTQVVDSKQKFISDLKREVISRTGSIIISHPFHVITIRMMAQFVGNETKYNGLFGSIHEVYKQNGVMGFFSGLVPRVIGDLIFVLLASTLTYALNSYVFEEAELQVYTSATMSFLASAITYPFQVVSNCMTVSNSGLAAGSMPFMPFYTSWADCWFDLSNRGQLKRGSSLLIRYYTGPQVIISGRPVPLPKGDSINLS</sequence>
<keyword evidence="3 9" id="KW-0812">Transmembrane</keyword>
<evidence type="ECO:0000256" key="1">
    <source>
        <dbReference type="ARBA" id="ARBA00004374"/>
    </source>
</evidence>
<dbReference type="GeneID" id="108560553"/>
<keyword evidence="5" id="KW-1000">Mitochondrion outer membrane</keyword>
<comment type="subcellular location">
    <subcellularLocation>
        <location evidence="1">Mitochondrion outer membrane</location>
        <topology evidence="1">Multi-pass membrane protein</topology>
    </subcellularLocation>
</comment>
<evidence type="ECO:0000256" key="4">
    <source>
        <dbReference type="ARBA" id="ARBA00022737"/>
    </source>
</evidence>
<dbReference type="Proteomes" id="UP000695000">
    <property type="component" value="Unplaced"/>
</dbReference>
<keyword evidence="4" id="KW-0677">Repeat</keyword>
<feature type="transmembrane region" description="Helical" evidence="11">
    <location>
        <begin position="192"/>
        <end position="213"/>
    </location>
</feature>
<keyword evidence="10" id="KW-0813">Transport</keyword>
<dbReference type="InterPro" id="IPR018108">
    <property type="entry name" value="MCP_transmembrane"/>
</dbReference>
<keyword evidence="7" id="KW-0496">Mitochondrion</keyword>
<evidence type="ECO:0000256" key="7">
    <source>
        <dbReference type="ARBA" id="ARBA00023128"/>
    </source>
</evidence>
<keyword evidence="6 11" id="KW-1133">Transmembrane helix</keyword>
<dbReference type="PANTHER" id="PTHR10780">
    <property type="entry name" value="MITOCHONDRIAL CARRIER HOMOLOG"/>
    <property type="match status" value="1"/>
</dbReference>
<dbReference type="RefSeq" id="XP_017773643.1">
    <property type="nucleotide sequence ID" value="XM_017918154.1"/>
</dbReference>
<dbReference type="Gene3D" id="1.50.40.10">
    <property type="entry name" value="Mitochondrial carrier domain"/>
    <property type="match status" value="1"/>
</dbReference>
<name>A0ABM1MGE3_NICVS</name>
<evidence type="ECO:0000256" key="2">
    <source>
        <dbReference type="ARBA" id="ARBA00006375"/>
    </source>
</evidence>
<reference evidence="13" key="1">
    <citation type="submission" date="2025-08" db="UniProtKB">
        <authorList>
            <consortium name="RefSeq"/>
        </authorList>
    </citation>
    <scope>IDENTIFICATION</scope>
    <source>
        <tissue evidence="13">Whole Larva</tissue>
    </source>
</reference>
<evidence type="ECO:0000313" key="12">
    <source>
        <dbReference type="Proteomes" id="UP000695000"/>
    </source>
</evidence>
<dbReference type="Pfam" id="PF00153">
    <property type="entry name" value="Mito_carr"/>
    <property type="match status" value="2"/>
</dbReference>